<evidence type="ECO:0008006" key="3">
    <source>
        <dbReference type="Google" id="ProtNLM"/>
    </source>
</evidence>
<evidence type="ECO:0000313" key="1">
    <source>
        <dbReference type="EMBL" id="KUF19053.1"/>
    </source>
</evidence>
<dbReference type="Proteomes" id="UP000054804">
    <property type="component" value="Unassembled WGS sequence"/>
</dbReference>
<organism evidence="1 2">
    <name type="scientific">Streptomyces silvensis</name>
    <dbReference type="NCBI Taxonomy" id="1765722"/>
    <lineage>
        <taxon>Bacteria</taxon>
        <taxon>Bacillati</taxon>
        <taxon>Actinomycetota</taxon>
        <taxon>Actinomycetes</taxon>
        <taxon>Kitasatosporales</taxon>
        <taxon>Streptomycetaceae</taxon>
        <taxon>Streptomyces</taxon>
    </lineage>
</organism>
<keyword evidence="2" id="KW-1185">Reference proteome</keyword>
<sequence length="185" mass="21043">MRVRGLVTAGRRERAAERDLKRRLRQELRDLDVQPPLSVDSLCRALERKRRRPIVLRPYPLPVPGPLGLWVSTPGADLVFYQQHTTRMHQDHIVLHEVMGHIWCDHGTAPDGDRWGLLVPGLSPEAVRRVMTRCAYDDAQECEAERAATIITEWACVLNSVAAPRPDDPELRRVHSALGDSRGWL</sequence>
<comment type="caution">
    <text evidence="1">The sequence shown here is derived from an EMBL/GenBank/DDBJ whole genome shotgun (WGS) entry which is preliminary data.</text>
</comment>
<proteinExistence type="predicted"/>
<dbReference type="STRING" id="1765722.AT728_07035"/>
<protein>
    <recommendedName>
        <fullName evidence="3">Toxin</fullName>
    </recommendedName>
</protein>
<gene>
    <name evidence="1" type="ORF">AT728_07035</name>
</gene>
<evidence type="ECO:0000313" key="2">
    <source>
        <dbReference type="Proteomes" id="UP000054804"/>
    </source>
</evidence>
<name>A0A0W7X8B3_9ACTN</name>
<accession>A0A0W7X8B3</accession>
<reference evidence="1 2" key="1">
    <citation type="submission" date="2015-12" db="EMBL/GenBank/DDBJ databases">
        <title>Draft genome sequence of Streptomyces silvensis ATCC 53525, a producer of novel hormone antagonists.</title>
        <authorList>
            <person name="Johnston C.W."/>
            <person name="Li Y."/>
            <person name="Magarvey N.A."/>
        </authorList>
    </citation>
    <scope>NUCLEOTIDE SEQUENCE [LARGE SCALE GENOMIC DNA]</scope>
    <source>
        <strain evidence="1 2">ATCC 53525</strain>
    </source>
</reference>
<dbReference type="AlphaFoldDB" id="A0A0W7X8B3"/>
<dbReference type="EMBL" id="LOCL01000029">
    <property type="protein sequence ID" value="KUF19053.1"/>
    <property type="molecule type" value="Genomic_DNA"/>
</dbReference>